<reference evidence="1 2" key="1">
    <citation type="submission" date="2020-08" db="EMBL/GenBank/DDBJ databases">
        <title>Genomic Encyclopedia of Type Strains, Phase IV (KMG-IV): sequencing the most valuable type-strain genomes for metagenomic binning, comparative biology and taxonomic classification.</title>
        <authorList>
            <person name="Goeker M."/>
        </authorList>
    </citation>
    <scope>NUCLEOTIDE SEQUENCE [LARGE SCALE GENOMIC DNA]</scope>
    <source>
        <strain evidence="1 2">DSM 21793</strain>
    </source>
</reference>
<comment type="caution">
    <text evidence="1">The sequence shown here is derived from an EMBL/GenBank/DDBJ whole genome shotgun (WGS) entry which is preliminary data.</text>
</comment>
<dbReference type="RefSeq" id="WP_221221058.1">
    <property type="nucleotide sequence ID" value="NZ_JACIDK010000004.1"/>
</dbReference>
<dbReference type="EMBL" id="JACIDK010000004">
    <property type="protein sequence ID" value="MBB3892299.1"/>
    <property type="molecule type" value="Genomic_DNA"/>
</dbReference>
<evidence type="ECO:0000313" key="2">
    <source>
        <dbReference type="Proteomes" id="UP000530564"/>
    </source>
</evidence>
<sequence length="57" mass="6111">MLASAEAIVGAYAKALLVDRAALKEAREADDVMMAFQTPCGAHRTRPQGRGTPRPWG</sequence>
<name>A0A840A2V9_9CAUL</name>
<dbReference type="GO" id="GO:0016853">
    <property type="term" value="F:isomerase activity"/>
    <property type="evidence" value="ECO:0007669"/>
    <property type="project" value="UniProtKB-KW"/>
</dbReference>
<keyword evidence="1" id="KW-0413">Isomerase</keyword>
<dbReference type="Proteomes" id="UP000530564">
    <property type="component" value="Unassembled WGS sequence"/>
</dbReference>
<evidence type="ECO:0000313" key="1">
    <source>
        <dbReference type="EMBL" id="MBB3892299.1"/>
    </source>
</evidence>
<organism evidence="1 2">
    <name type="scientific">Phenylobacterium haematophilum</name>
    <dbReference type="NCBI Taxonomy" id="98513"/>
    <lineage>
        <taxon>Bacteria</taxon>
        <taxon>Pseudomonadati</taxon>
        <taxon>Pseudomonadota</taxon>
        <taxon>Alphaproteobacteria</taxon>
        <taxon>Caulobacterales</taxon>
        <taxon>Caulobacteraceae</taxon>
        <taxon>Phenylobacterium</taxon>
    </lineage>
</organism>
<dbReference type="Gene3D" id="3.20.20.150">
    <property type="entry name" value="Divalent-metal-dependent TIM barrel enzymes"/>
    <property type="match status" value="1"/>
</dbReference>
<keyword evidence="2" id="KW-1185">Reference proteome</keyword>
<gene>
    <name evidence="1" type="ORF">GGQ61_003032</name>
</gene>
<proteinExistence type="predicted"/>
<accession>A0A840A2V9</accession>
<dbReference type="AlphaFoldDB" id="A0A840A2V9"/>
<protein>
    <submittedName>
        <fullName evidence="1">L-rhamnose isomerase</fullName>
    </submittedName>
</protein>